<keyword evidence="1" id="KW-0808">Transferase</keyword>
<sequence>MSNNASTAEGWDEEYVAGRWAFLRSLPESGRYGIIGMWLNLTNSIEEVLDIGCGEGLLYERLQPMGVKRYVGMDLSPASLKIANVDPEIASLRAGDMHTFEPEANERFSAIVFNEVLHFAEDPAAVVERYLPFLKDDGVIALSMYSPNKPNSGANKLIEKLWDATDDANKWDVLDDYRLTSDKKGSVTWRMRLVKPVV</sequence>
<evidence type="ECO:0000313" key="1">
    <source>
        <dbReference type="EMBL" id="CTQ67332.1"/>
    </source>
</evidence>
<name>A0A0M6ZYT3_9HYPH</name>
<dbReference type="GO" id="GO:0032259">
    <property type="term" value="P:methylation"/>
    <property type="evidence" value="ECO:0007669"/>
    <property type="project" value="UniProtKB-KW"/>
</dbReference>
<dbReference type="PANTHER" id="PTHR43861">
    <property type="entry name" value="TRANS-ACONITATE 2-METHYLTRANSFERASE-RELATED"/>
    <property type="match status" value="1"/>
</dbReference>
<dbReference type="RefSeq" id="WP_055671152.1">
    <property type="nucleotide sequence ID" value="NZ_CXWD01000004.1"/>
</dbReference>
<organism evidence="1 2">
    <name type="scientific">Roseibium alexandrii</name>
    <dbReference type="NCBI Taxonomy" id="388408"/>
    <lineage>
        <taxon>Bacteria</taxon>
        <taxon>Pseudomonadati</taxon>
        <taxon>Pseudomonadota</taxon>
        <taxon>Alphaproteobacteria</taxon>
        <taxon>Hyphomicrobiales</taxon>
        <taxon>Stappiaceae</taxon>
        <taxon>Roseibium</taxon>
    </lineage>
</organism>
<protein>
    <submittedName>
        <fullName evidence="1">Bifunctional 3-demethylubiquinone-9 3-methyltransferase/ 2-octaprenyl-6-hydroxy phenol methylase</fullName>
    </submittedName>
</protein>
<dbReference type="GO" id="GO:0008168">
    <property type="term" value="F:methyltransferase activity"/>
    <property type="evidence" value="ECO:0007669"/>
    <property type="project" value="UniProtKB-KW"/>
</dbReference>
<dbReference type="Pfam" id="PF13489">
    <property type="entry name" value="Methyltransf_23"/>
    <property type="match status" value="1"/>
</dbReference>
<keyword evidence="1" id="KW-0830">Ubiquinone</keyword>
<proteinExistence type="predicted"/>
<dbReference type="EMBL" id="CXWD01000004">
    <property type="protein sequence ID" value="CTQ67332.1"/>
    <property type="molecule type" value="Genomic_DNA"/>
</dbReference>
<dbReference type="Proteomes" id="UP000053235">
    <property type="component" value="Unassembled WGS sequence"/>
</dbReference>
<dbReference type="OrthoDB" id="9807911at2"/>
<dbReference type="InterPro" id="IPR029063">
    <property type="entry name" value="SAM-dependent_MTases_sf"/>
</dbReference>
<keyword evidence="1" id="KW-0489">Methyltransferase</keyword>
<accession>A0A0M6ZYT3</accession>
<reference evidence="2" key="1">
    <citation type="submission" date="2015-07" db="EMBL/GenBank/DDBJ databases">
        <authorList>
            <person name="Rodrigo-Torres Lidia"/>
            <person name="Arahal R.David."/>
        </authorList>
    </citation>
    <scope>NUCLEOTIDE SEQUENCE [LARGE SCALE GENOMIC DNA]</scope>
    <source>
        <strain evidence="2">CECT 5112</strain>
    </source>
</reference>
<dbReference type="CDD" id="cd02440">
    <property type="entry name" value="AdoMet_MTases"/>
    <property type="match status" value="1"/>
</dbReference>
<dbReference type="AlphaFoldDB" id="A0A0M6ZYT3"/>
<dbReference type="STRING" id="388408.LAX5112_01334"/>
<dbReference type="Gene3D" id="3.40.50.150">
    <property type="entry name" value="Vaccinia Virus protein VP39"/>
    <property type="match status" value="1"/>
</dbReference>
<keyword evidence="2" id="KW-1185">Reference proteome</keyword>
<gene>
    <name evidence="1" type="ORF">LAX5112_01334</name>
</gene>
<evidence type="ECO:0000313" key="2">
    <source>
        <dbReference type="Proteomes" id="UP000053235"/>
    </source>
</evidence>
<dbReference type="SUPFAM" id="SSF53335">
    <property type="entry name" value="S-adenosyl-L-methionine-dependent methyltransferases"/>
    <property type="match status" value="1"/>
</dbReference>